<dbReference type="Pfam" id="PF01128">
    <property type="entry name" value="IspD"/>
    <property type="match status" value="1"/>
</dbReference>
<evidence type="ECO:0000256" key="2">
    <source>
        <dbReference type="ARBA" id="ARBA00022679"/>
    </source>
</evidence>
<dbReference type="PROSITE" id="PS01295">
    <property type="entry name" value="ISPD"/>
    <property type="match status" value="1"/>
</dbReference>
<dbReference type="PANTHER" id="PTHR32125:SF4">
    <property type="entry name" value="2-C-METHYL-D-ERYTHRITOL 4-PHOSPHATE CYTIDYLYLTRANSFERASE, CHLOROPLASTIC"/>
    <property type="match status" value="1"/>
</dbReference>
<dbReference type="NCBIfam" id="TIGR00453">
    <property type="entry name" value="ispD"/>
    <property type="match status" value="1"/>
</dbReference>
<dbReference type="EC" id="2.7.7.60" evidence="5"/>
<dbReference type="GO" id="GO:0050518">
    <property type="term" value="F:2-C-methyl-D-erythritol 4-phosphate cytidylyltransferase activity"/>
    <property type="evidence" value="ECO:0007669"/>
    <property type="project" value="UniProtKB-UniRule"/>
</dbReference>
<dbReference type="HAMAP" id="MF_00108">
    <property type="entry name" value="IspD"/>
    <property type="match status" value="1"/>
</dbReference>
<proteinExistence type="inferred from homology"/>
<keyword evidence="4 5" id="KW-0414">Isoprene biosynthesis</keyword>
<dbReference type="Proteomes" id="UP001164733">
    <property type="component" value="Chromosome"/>
</dbReference>
<dbReference type="PANTHER" id="PTHR32125">
    <property type="entry name" value="2-C-METHYL-D-ERYTHRITOL 4-PHOSPHATE CYTIDYLYLTRANSFERASE, CHLOROPLASTIC"/>
    <property type="match status" value="1"/>
</dbReference>
<evidence type="ECO:0000256" key="1">
    <source>
        <dbReference type="ARBA" id="ARBA00001282"/>
    </source>
</evidence>
<name>A0AA47I520_9CLOT</name>
<dbReference type="InterPro" id="IPR018294">
    <property type="entry name" value="ISPD_synthase_CS"/>
</dbReference>
<keyword evidence="3 5" id="KW-0548">Nucleotidyltransferase</keyword>
<evidence type="ECO:0000313" key="6">
    <source>
        <dbReference type="EMBL" id="WAG59902.1"/>
    </source>
</evidence>
<dbReference type="InterPro" id="IPR050088">
    <property type="entry name" value="IspD/TarI_cytidylyltransf_bact"/>
</dbReference>
<dbReference type="CDD" id="cd02516">
    <property type="entry name" value="CDP-ME_synthetase"/>
    <property type="match status" value="1"/>
</dbReference>
<dbReference type="AlphaFoldDB" id="A0AA47I520"/>
<protein>
    <recommendedName>
        <fullName evidence="5">2-C-methyl-D-erythritol 4-phosphate cytidylyltransferase</fullName>
        <ecNumber evidence="5">2.7.7.60</ecNumber>
    </recommendedName>
    <alternativeName>
        <fullName evidence="5">4-diphosphocytidyl-2C-methyl-D-erythritol synthase</fullName>
    </alternativeName>
    <alternativeName>
        <fullName evidence="5">MEP cytidylyltransferase</fullName>
        <shortName evidence="5">MCT</shortName>
    </alternativeName>
</protein>
<comment type="function">
    <text evidence="5">Catalyzes the formation of 4-diphosphocytidyl-2-C-methyl-D-erythritol from CTP and 2-C-methyl-D-erythritol 4-phosphate (MEP).</text>
</comment>
<dbReference type="GO" id="GO:0019288">
    <property type="term" value="P:isopentenyl diphosphate biosynthetic process, methylerythritol 4-phosphate pathway"/>
    <property type="evidence" value="ECO:0007669"/>
    <property type="project" value="UniProtKB-UniRule"/>
</dbReference>
<gene>
    <name evidence="5 6" type="primary">ispD</name>
    <name evidence="6" type="ORF">LL038_20525</name>
</gene>
<sequence>MGRNCAIILAAGKGKRMGKSINKQYLNIKGYPILYYTLEAFSKSDFIDEIIVVAADAEVDYCNEQIIKKYKFSKVKSVVSGGKERQYSVLNGLKAVTNCEIVLIHDGARPFVNEDIIRNAIIYANLYGSAACGVQPKDTIKIKDSFGFSIKTPKREMLFCVQTPQAFRYNLILECHEKISREGIKVTDDTMVVEQYGNKVYLYEGSYDNIKVTTPEDLDIATQILQRNYC</sequence>
<keyword evidence="2 5" id="KW-0808">Transferase</keyword>
<evidence type="ECO:0000256" key="3">
    <source>
        <dbReference type="ARBA" id="ARBA00022695"/>
    </source>
</evidence>
<dbReference type="FunFam" id="3.90.550.10:FF:000003">
    <property type="entry name" value="2-C-methyl-D-erythritol 4-phosphate cytidylyltransferase"/>
    <property type="match status" value="1"/>
</dbReference>
<feature type="site" description="Transition state stabilizer" evidence="5">
    <location>
        <position position="23"/>
    </location>
</feature>
<evidence type="ECO:0000256" key="5">
    <source>
        <dbReference type="HAMAP-Rule" id="MF_00108"/>
    </source>
</evidence>
<comment type="pathway">
    <text evidence="5">Isoprenoid biosynthesis; isopentenyl diphosphate biosynthesis via DXP pathway; isopentenyl diphosphate from 1-deoxy-D-xylulose 5-phosphate: step 2/6.</text>
</comment>
<feature type="site" description="Positions MEP for the nucleophilic attack" evidence="5">
    <location>
        <position position="211"/>
    </location>
</feature>
<dbReference type="InterPro" id="IPR001228">
    <property type="entry name" value="IspD"/>
</dbReference>
<evidence type="ECO:0000256" key="4">
    <source>
        <dbReference type="ARBA" id="ARBA00023229"/>
    </source>
</evidence>
<dbReference type="RefSeq" id="WP_216125659.1">
    <property type="nucleotide sequence ID" value="NZ_CP086239.1"/>
</dbReference>
<dbReference type="InterPro" id="IPR034683">
    <property type="entry name" value="IspD/TarI"/>
</dbReference>
<organism evidence="6 7">
    <name type="scientific">Clostridium estertheticum</name>
    <dbReference type="NCBI Taxonomy" id="238834"/>
    <lineage>
        <taxon>Bacteria</taxon>
        <taxon>Bacillati</taxon>
        <taxon>Bacillota</taxon>
        <taxon>Clostridia</taxon>
        <taxon>Eubacteriales</taxon>
        <taxon>Clostridiaceae</taxon>
        <taxon>Clostridium</taxon>
    </lineage>
</organism>
<comment type="catalytic activity">
    <reaction evidence="1 5">
        <text>2-C-methyl-D-erythritol 4-phosphate + CTP + H(+) = 4-CDP-2-C-methyl-D-erythritol + diphosphate</text>
        <dbReference type="Rhea" id="RHEA:13429"/>
        <dbReference type="ChEBI" id="CHEBI:15378"/>
        <dbReference type="ChEBI" id="CHEBI:33019"/>
        <dbReference type="ChEBI" id="CHEBI:37563"/>
        <dbReference type="ChEBI" id="CHEBI:57823"/>
        <dbReference type="ChEBI" id="CHEBI:58262"/>
        <dbReference type="EC" id="2.7.7.60"/>
    </reaction>
</comment>
<feature type="site" description="Transition state stabilizer" evidence="5">
    <location>
        <position position="16"/>
    </location>
</feature>
<evidence type="ECO:0000313" key="7">
    <source>
        <dbReference type="Proteomes" id="UP001164733"/>
    </source>
</evidence>
<dbReference type="EMBL" id="CP086239">
    <property type="protein sequence ID" value="WAG59902.1"/>
    <property type="molecule type" value="Genomic_DNA"/>
</dbReference>
<accession>A0AA47I520</accession>
<comment type="similarity">
    <text evidence="5">Belongs to the IspD/TarI cytidylyltransferase family. IspD subfamily.</text>
</comment>
<feature type="site" description="Positions MEP for the nucleophilic attack" evidence="5">
    <location>
        <position position="155"/>
    </location>
</feature>
<reference evidence="6" key="1">
    <citation type="submission" date="2021-11" db="EMBL/GenBank/DDBJ databases">
        <title>Clostridia strains as spoilage organisms.</title>
        <authorList>
            <person name="Wambui J."/>
            <person name="Stevens M.J.A."/>
            <person name="Stephan R."/>
        </authorList>
    </citation>
    <scope>NUCLEOTIDE SEQUENCE</scope>
    <source>
        <strain evidence="6">CF009</strain>
    </source>
</reference>